<dbReference type="GO" id="GO:0015562">
    <property type="term" value="F:efflux transmembrane transporter activity"/>
    <property type="evidence" value="ECO:0007669"/>
    <property type="project" value="InterPro"/>
</dbReference>
<dbReference type="RefSeq" id="WP_126618897.1">
    <property type="nucleotide sequence ID" value="NZ_CP034563.1"/>
</dbReference>
<feature type="signal peptide" evidence="8">
    <location>
        <begin position="1"/>
        <end position="29"/>
    </location>
</feature>
<dbReference type="Gene3D" id="3.40.50.2300">
    <property type="match status" value="2"/>
</dbReference>
<protein>
    <submittedName>
        <fullName evidence="9">TolC family protein</fullName>
    </submittedName>
</protein>
<keyword evidence="8" id="KW-0732">Signal</keyword>
<reference evidence="9 10" key="1">
    <citation type="submission" date="2018-12" db="EMBL/GenBank/DDBJ databases">
        <title>Flammeovirga pectinis sp. nov., isolated from the gut of the Korean scallop, Patinopecten yessoensis.</title>
        <authorList>
            <person name="Bae J.-W."/>
            <person name="Jeong Y.-S."/>
            <person name="Kang W."/>
        </authorList>
    </citation>
    <scope>NUCLEOTIDE SEQUENCE [LARGE SCALE GENOMIC DNA]</scope>
    <source>
        <strain evidence="9 10">L12M1</strain>
    </source>
</reference>
<feature type="chain" id="PRO_5019278314" evidence="8">
    <location>
        <begin position="30"/>
        <end position="802"/>
    </location>
</feature>
<comment type="similarity">
    <text evidence="2">Belongs to the outer membrane factor (OMF) (TC 1.B.17) family.</text>
</comment>
<dbReference type="GO" id="GO:0009279">
    <property type="term" value="C:cell outer membrane"/>
    <property type="evidence" value="ECO:0007669"/>
    <property type="project" value="UniProtKB-SubCell"/>
</dbReference>
<keyword evidence="7" id="KW-0998">Cell outer membrane</keyword>
<dbReference type="SUPFAM" id="SSF56954">
    <property type="entry name" value="Outer membrane efflux proteins (OEP)"/>
    <property type="match status" value="1"/>
</dbReference>
<sequence>MYSFFKNLTQFHFLSTLLFILLFQVNCNAQDSLKTIDIGIIYDAEIYQQSKFIDILKKEVPAVMGASYKVNFPDEYQLVSHWDTEKAVENYQKLEKNDEIDLVICLGALGSTIAIENKVFKKPTFLWGIIDPDQQNVPIKANGTTGINNLNYVQTASSLKTDLIAFHEATKFKKIAVLIDDYIYKLYSPDKPLEAVMEKLDADFSTFGVNNDIDELLSSIDTTYDAVYSSYLFKLNAEKKTLLFHKLAERGIAVFTAEGEDGVKKGALIGLKTEDKFNIIARRFALNIEGIFEEDKNASELPVVVNYEEKIVLNAKTANKLKFLPKWDVIFNAEWVDAKPSEDEQLSLENVIDEAVANNMNYKASEYSTLSGNELKKIAGSALMPTINASVNGTWIDQPTAERSFGSRSERQLTGALELQQVIYSEKVFTNARVQKYLQEARESGNEQVMLDVVYQASVAYYNLLYTKTQVKIARRYLESTKRNLEISQLRENVGYSGNSDVYRWKSNLAQAEQRVIDANLSERQQMLVLNNVLNRTMSEEVFVKDVELTDGIYAGLASNGMANLVNDPISLLIISDYIVERALTQRPIVMQYASQMLAVQRQQSSDSRNRFIPEVALQGGYNRYLARGGAGTGSIMIPGQSTTLDPLDQNWNIAVVAKIPLFSGFTKSRQYQKTKFDKLQLEAQQQQTMLDVEQEVRIAVLDLASTSTNITNSREAMEAAQKNHDIVRDNYSKGRVSIIELIDAQNNAFESEQNASNAVYKFLQSSMKMQRAVGEFSLLKTDEERDITEKEVQEIFDNQRK</sequence>
<evidence type="ECO:0000313" key="10">
    <source>
        <dbReference type="Proteomes" id="UP000267268"/>
    </source>
</evidence>
<dbReference type="PANTHER" id="PTHR30026">
    <property type="entry name" value="OUTER MEMBRANE PROTEIN TOLC"/>
    <property type="match status" value="1"/>
</dbReference>
<dbReference type="PANTHER" id="PTHR30026:SF20">
    <property type="entry name" value="OUTER MEMBRANE PROTEIN TOLC"/>
    <property type="match status" value="1"/>
</dbReference>
<evidence type="ECO:0000256" key="7">
    <source>
        <dbReference type="ARBA" id="ARBA00023237"/>
    </source>
</evidence>
<keyword evidence="5" id="KW-0812">Transmembrane</keyword>
<proteinExistence type="inferred from homology"/>
<evidence type="ECO:0000256" key="1">
    <source>
        <dbReference type="ARBA" id="ARBA00004442"/>
    </source>
</evidence>
<dbReference type="Proteomes" id="UP000267268">
    <property type="component" value="Chromosome 2"/>
</dbReference>
<dbReference type="Gene3D" id="1.20.1600.10">
    <property type="entry name" value="Outer membrane efflux proteins (OEP)"/>
    <property type="match status" value="1"/>
</dbReference>
<keyword evidence="3" id="KW-0813">Transport</keyword>
<evidence type="ECO:0000256" key="3">
    <source>
        <dbReference type="ARBA" id="ARBA00022448"/>
    </source>
</evidence>
<dbReference type="AlphaFoldDB" id="A0A3S9P9B8"/>
<evidence type="ECO:0000256" key="6">
    <source>
        <dbReference type="ARBA" id="ARBA00023136"/>
    </source>
</evidence>
<evidence type="ECO:0000313" key="9">
    <source>
        <dbReference type="EMBL" id="AZQ64811.1"/>
    </source>
</evidence>
<keyword evidence="4" id="KW-1134">Transmembrane beta strand</keyword>
<evidence type="ECO:0000256" key="4">
    <source>
        <dbReference type="ARBA" id="ARBA00022452"/>
    </source>
</evidence>
<dbReference type="GO" id="GO:1990281">
    <property type="term" value="C:efflux pump complex"/>
    <property type="evidence" value="ECO:0007669"/>
    <property type="project" value="TreeGrafter"/>
</dbReference>
<dbReference type="GO" id="GO:0015288">
    <property type="term" value="F:porin activity"/>
    <property type="evidence" value="ECO:0007669"/>
    <property type="project" value="TreeGrafter"/>
</dbReference>
<dbReference type="InterPro" id="IPR003423">
    <property type="entry name" value="OMP_efflux"/>
</dbReference>
<dbReference type="OrthoDB" id="9771205at2"/>
<name>A0A3S9P9B8_9BACT</name>
<organism evidence="9 10">
    <name type="scientific">Flammeovirga pectinis</name>
    <dbReference type="NCBI Taxonomy" id="2494373"/>
    <lineage>
        <taxon>Bacteria</taxon>
        <taxon>Pseudomonadati</taxon>
        <taxon>Bacteroidota</taxon>
        <taxon>Cytophagia</taxon>
        <taxon>Cytophagales</taxon>
        <taxon>Flammeovirgaceae</taxon>
        <taxon>Flammeovirga</taxon>
    </lineage>
</organism>
<keyword evidence="6" id="KW-0472">Membrane</keyword>
<comment type="subcellular location">
    <subcellularLocation>
        <location evidence="1">Cell outer membrane</location>
    </subcellularLocation>
</comment>
<dbReference type="Pfam" id="PF02321">
    <property type="entry name" value="OEP"/>
    <property type="match status" value="2"/>
</dbReference>
<evidence type="ECO:0000256" key="8">
    <source>
        <dbReference type="SAM" id="SignalP"/>
    </source>
</evidence>
<dbReference type="EMBL" id="CP034563">
    <property type="protein sequence ID" value="AZQ64811.1"/>
    <property type="molecule type" value="Genomic_DNA"/>
</dbReference>
<evidence type="ECO:0000256" key="5">
    <source>
        <dbReference type="ARBA" id="ARBA00022692"/>
    </source>
</evidence>
<dbReference type="InterPro" id="IPR051906">
    <property type="entry name" value="TolC-like"/>
</dbReference>
<dbReference type="KEGG" id="fll:EI427_21540"/>
<accession>A0A3S9P9B8</accession>
<evidence type="ECO:0000256" key="2">
    <source>
        <dbReference type="ARBA" id="ARBA00007613"/>
    </source>
</evidence>
<keyword evidence="10" id="KW-1185">Reference proteome</keyword>
<gene>
    <name evidence="9" type="ORF">EI427_21540</name>
</gene>